<name>A0A645BUT3_9ZZZZ</name>
<accession>A0A645BUT3</accession>
<protein>
    <submittedName>
        <fullName evidence="1">Uncharacterized protein</fullName>
    </submittedName>
</protein>
<sequence>MCPGIDDTVVLTVVRQVCVGCIQRTMLHVEGKLKDFHAGEVVRITQSLHIFGDDPKVLSDDRKILPKFLFQGSEELLSGGFHPGPVHCRLFALRYFPIGSKTTEVVYSDDVTALERLFNTLDPPTELLLAMRFPIIDGISPKLSVGGEGIGGNSA</sequence>
<dbReference type="AlphaFoldDB" id="A0A645BUT3"/>
<gene>
    <name evidence="1" type="ORF">SDC9_115955</name>
</gene>
<evidence type="ECO:0000313" key="1">
    <source>
        <dbReference type="EMBL" id="MPM69012.1"/>
    </source>
</evidence>
<comment type="caution">
    <text evidence="1">The sequence shown here is derived from an EMBL/GenBank/DDBJ whole genome shotgun (WGS) entry which is preliminary data.</text>
</comment>
<reference evidence="1" key="1">
    <citation type="submission" date="2019-08" db="EMBL/GenBank/DDBJ databases">
        <authorList>
            <person name="Kucharzyk K."/>
            <person name="Murdoch R.W."/>
            <person name="Higgins S."/>
            <person name="Loffler F."/>
        </authorList>
    </citation>
    <scope>NUCLEOTIDE SEQUENCE</scope>
</reference>
<proteinExistence type="predicted"/>
<organism evidence="1">
    <name type="scientific">bioreactor metagenome</name>
    <dbReference type="NCBI Taxonomy" id="1076179"/>
    <lineage>
        <taxon>unclassified sequences</taxon>
        <taxon>metagenomes</taxon>
        <taxon>ecological metagenomes</taxon>
    </lineage>
</organism>
<dbReference type="EMBL" id="VSSQ01022598">
    <property type="protein sequence ID" value="MPM69012.1"/>
    <property type="molecule type" value="Genomic_DNA"/>
</dbReference>